<accession>W4H161</accession>
<reference evidence="1" key="1">
    <citation type="submission" date="2013-12" db="EMBL/GenBank/DDBJ databases">
        <title>The Genome Sequence of Aphanomyces astaci APO3.</title>
        <authorList>
            <consortium name="The Broad Institute Genomics Platform"/>
            <person name="Russ C."/>
            <person name="Tyler B."/>
            <person name="van West P."/>
            <person name="Dieguez-Uribeondo J."/>
            <person name="Young S.K."/>
            <person name="Zeng Q."/>
            <person name="Gargeya S."/>
            <person name="Fitzgerald M."/>
            <person name="Abouelleil A."/>
            <person name="Alvarado L."/>
            <person name="Chapman S.B."/>
            <person name="Gainer-Dewar J."/>
            <person name="Goldberg J."/>
            <person name="Griggs A."/>
            <person name="Gujja S."/>
            <person name="Hansen M."/>
            <person name="Howarth C."/>
            <person name="Imamovic A."/>
            <person name="Ireland A."/>
            <person name="Larimer J."/>
            <person name="McCowan C."/>
            <person name="Murphy C."/>
            <person name="Pearson M."/>
            <person name="Poon T.W."/>
            <person name="Priest M."/>
            <person name="Roberts A."/>
            <person name="Saif S."/>
            <person name="Shea T."/>
            <person name="Sykes S."/>
            <person name="Wortman J."/>
            <person name="Nusbaum C."/>
            <person name="Birren B."/>
        </authorList>
    </citation>
    <scope>NUCLEOTIDE SEQUENCE [LARGE SCALE GENOMIC DNA]</scope>
    <source>
        <strain evidence="1">APO3</strain>
    </source>
</reference>
<dbReference type="VEuPathDB" id="FungiDB:H257_02241"/>
<organism evidence="1">
    <name type="scientific">Aphanomyces astaci</name>
    <name type="common">Crayfish plague agent</name>
    <dbReference type="NCBI Taxonomy" id="112090"/>
    <lineage>
        <taxon>Eukaryota</taxon>
        <taxon>Sar</taxon>
        <taxon>Stramenopiles</taxon>
        <taxon>Oomycota</taxon>
        <taxon>Saprolegniomycetes</taxon>
        <taxon>Saprolegniales</taxon>
        <taxon>Verrucalvaceae</taxon>
        <taxon>Aphanomyces</taxon>
    </lineage>
</organism>
<dbReference type="RefSeq" id="XP_009824094.1">
    <property type="nucleotide sequence ID" value="XM_009825792.1"/>
</dbReference>
<evidence type="ECO:0000313" key="1">
    <source>
        <dbReference type="EMBL" id="ETV85622.1"/>
    </source>
</evidence>
<dbReference type="EMBL" id="KI913117">
    <property type="protein sequence ID" value="ETV85622.1"/>
    <property type="molecule type" value="Genomic_DNA"/>
</dbReference>
<sequence>MQKILGIDGAHCKNKLYNGVQLVLLGRDGNMNNVRVACALVPSESEANCSWFFMRAERVGSLQLTGVTGPCTPTSTTTECMDAERNFVESEHNTSLLNDIRYKMPFPFIQAYLEFMRDDFKKKSDRAKLWIDDGRKVTPGALKVYNEQFERLGEYAADPVSDDIIHVYSTTRQPHYKRHVVLSGKQCTCGPCATRSCRVS</sequence>
<dbReference type="OrthoDB" id="74508at2759"/>
<name>W4H161_APHAT</name>
<gene>
    <name evidence="1" type="ORF">H257_02241</name>
</gene>
<dbReference type="AlphaFoldDB" id="W4H161"/>
<proteinExistence type="predicted"/>
<dbReference type="GeneID" id="20804237"/>
<protein>
    <recommendedName>
        <fullName evidence="2">MULE transposase domain-containing protein</fullName>
    </recommendedName>
</protein>
<evidence type="ECO:0008006" key="2">
    <source>
        <dbReference type="Google" id="ProtNLM"/>
    </source>
</evidence>